<dbReference type="AlphaFoldDB" id="A0A1T4M8P0"/>
<protein>
    <submittedName>
        <fullName evidence="1">Uncharacterized protein</fullName>
    </submittedName>
</protein>
<accession>A0A1T4M8P0</accession>
<dbReference type="Proteomes" id="UP000189933">
    <property type="component" value="Unassembled WGS sequence"/>
</dbReference>
<keyword evidence="2" id="KW-1185">Reference proteome</keyword>
<evidence type="ECO:0000313" key="2">
    <source>
        <dbReference type="Proteomes" id="UP000189933"/>
    </source>
</evidence>
<dbReference type="EMBL" id="FUXM01000003">
    <property type="protein sequence ID" value="SJZ63158.1"/>
    <property type="molecule type" value="Genomic_DNA"/>
</dbReference>
<gene>
    <name evidence="1" type="ORF">SAMN02745885_00476</name>
</gene>
<reference evidence="2" key="1">
    <citation type="submission" date="2017-02" db="EMBL/GenBank/DDBJ databases">
        <authorList>
            <person name="Varghese N."/>
            <person name="Submissions S."/>
        </authorList>
    </citation>
    <scope>NUCLEOTIDE SEQUENCE [LARGE SCALE GENOMIC DNA]</scope>
    <source>
        <strain evidence="2">DSM 16521</strain>
    </source>
</reference>
<sequence length="69" mass="7809">MNLVCKCGYTHITTKTLNKRRNSITGRISFICKHCGKMIHVPTVTPRVFRELISKTGTRGYNGNILLSE</sequence>
<evidence type="ECO:0000313" key="1">
    <source>
        <dbReference type="EMBL" id="SJZ63158.1"/>
    </source>
</evidence>
<proteinExistence type="predicted"/>
<organism evidence="1 2">
    <name type="scientific">Carboxydocella sporoproducens DSM 16521</name>
    <dbReference type="NCBI Taxonomy" id="1121270"/>
    <lineage>
        <taxon>Bacteria</taxon>
        <taxon>Bacillati</taxon>
        <taxon>Bacillota</taxon>
        <taxon>Clostridia</taxon>
        <taxon>Eubacteriales</taxon>
        <taxon>Clostridiales Family XVI. Incertae Sedis</taxon>
        <taxon>Carboxydocella</taxon>
    </lineage>
</organism>
<name>A0A1T4M8P0_9FIRM</name>